<evidence type="ECO:0000256" key="1">
    <source>
        <dbReference type="SAM" id="Phobius"/>
    </source>
</evidence>
<keyword evidence="3" id="KW-1185">Reference proteome</keyword>
<protein>
    <submittedName>
        <fullName evidence="2">Uncharacterized protein</fullName>
    </submittedName>
</protein>
<proteinExistence type="predicted"/>
<dbReference type="Proteomes" id="UP000286246">
    <property type="component" value="Unassembled WGS sequence"/>
</dbReference>
<feature type="transmembrane region" description="Helical" evidence="1">
    <location>
        <begin position="83"/>
        <end position="104"/>
    </location>
</feature>
<dbReference type="AlphaFoldDB" id="A0A420BL36"/>
<organism evidence="2 3">
    <name type="scientific">Sphingobacterium detergens</name>
    <dbReference type="NCBI Taxonomy" id="1145106"/>
    <lineage>
        <taxon>Bacteria</taxon>
        <taxon>Pseudomonadati</taxon>
        <taxon>Bacteroidota</taxon>
        <taxon>Sphingobacteriia</taxon>
        <taxon>Sphingobacteriales</taxon>
        <taxon>Sphingobacteriaceae</taxon>
        <taxon>Sphingobacterium</taxon>
    </lineage>
</organism>
<keyword evidence="1" id="KW-0812">Transmembrane</keyword>
<sequence length="154" mass="17504">MIWLFFIFQFGLFILATIIALDSARIAIFLFYQKDKTRLPRNTIVKSPLGGSLLSLKTMAFACLIIPTLCLLYFSLLGKFANINLSFILAYYSTAIISFLLLVFSSKIHQKLQVSYSSVGKIRLLFVIEICLLIALLFFATKVDTMHLFRQTSV</sequence>
<accession>A0A420BL36</accession>
<gene>
    <name evidence="2" type="ORF">DFQ12_2305</name>
</gene>
<feature type="transmembrane region" description="Helical" evidence="1">
    <location>
        <begin position="53"/>
        <end position="77"/>
    </location>
</feature>
<feature type="transmembrane region" description="Helical" evidence="1">
    <location>
        <begin position="6"/>
        <end position="32"/>
    </location>
</feature>
<comment type="caution">
    <text evidence="2">The sequence shown here is derived from an EMBL/GenBank/DDBJ whole genome shotgun (WGS) entry which is preliminary data.</text>
</comment>
<dbReference type="EMBL" id="RAPY01000001">
    <property type="protein sequence ID" value="RKE57417.1"/>
    <property type="molecule type" value="Genomic_DNA"/>
</dbReference>
<keyword evidence="1" id="KW-0472">Membrane</keyword>
<reference evidence="2 3" key="1">
    <citation type="submission" date="2018-09" db="EMBL/GenBank/DDBJ databases">
        <title>Genomic Encyclopedia of Type Strains, Phase III (KMG-III): the genomes of soil and plant-associated and newly described type strains.</title>
        <authorList>
            <person name="Whitman W."/>
        </authorList>
    </citation>
    <scope>NUCLEOTIDE SEQUENCE [LARGE SCALE GENOMIC DNA]</scope>
    <source>
        <strain evidence="2 3">CECT 7938</strain>
    </source>
</reference>
<evidence type="ECO:0000313" key="2">
    <source>
        <dbReference type="EMBL" id="RKE57417.1"/>
    </source>
</evidence>
<name>A0A420BL36_SPHD1</name>
<feature type="transmembrane region" description="Helical" evidence="1">
    <location>
        <begin position="124"/>
        <end position="141"/>
    </location>
</feature>
<evidence type="ECO:0000313" key="3">
    <source>
        <dbReference type="Proteomes" id="UP000286246"/>
    </source>
</evidence>
<keyword evidence="1" id="KW-1133">Transmembrane helix</keyword>